<proteinExistence type="predicted"/>
<sequence length="184" mass="20553">MDFVCINTFRGQIMAQDKIPPELLNDGRTGLADQIGVGVKTRKEIDETNTRFGKCFTTQFVLDAINITDTDDSLSVEQIAEELSPSEFIEGAGHMLDESLEGNICLWVTGALRDWAFQYTSSCMPLDSGTSKVDLIEMIMSLFTGTRYDPSSPTITPKDPSKVIGQRSYFSTQDINQIRRLYNC</sequence>
<dbReference type="GO" id="GO:0004222">
    <property type="term" value="F:metalloendopeptidase activity"/>
    <property type="evidence" value="ECO:0007669"/>
    <property type="project" value="InterPro"/>
</dbReference>
<gene>
    <name evidence="1" type="ORF">CTOB1V02_LOCUS7084</name>
</gene>
<dbReference type="EMBL" id="OB661939">
    <property type="protein sequence ID" value="CAD7229211.1"/>
    <property type="molecule type" value="Genomic_DNA"/>
</dbReference>
<dbReference type="InterPro" id="IPR024079">
    <property type="entry name" value="MetalloPept_cat_dom_sf"/>
</dbReference>
<dbReference type="GO" id="GO:0006508">
    <property type="term" value="P:proteolysis"/>
    <property type="evidence" value="ECO:0007669"/>
    <property type="project" value="InterPro"/>
</dbReference>
<dbReference type="OrthoDB" id="291007at2759"/>
<accession>A0A7R8WH39</accession>
<evidence type="ECO:0000313" key="1">
    <source>
        <dbReference type="EMBL" id="CAD7229211.1"/>
    </source>
</evidence>
<dbReference type="AlphaFoldDB" id="A0A7R8WH39"/>
<reference evidence="1" key="1">
    <citation type="submission" date="2020-11" db="EMBL/GenBank/DDBJ databases">
        <authorList>
            <person name="Tran Van P."/>
        </authorList>
    </citation>
    <scope>NUCLEOTIDE SEQUENCE</scope>
</reference>
<dbReference type="Gene3D" id="3.40.390.10">
    <property type="entry name" value="Collagenase (Catalytic Domain)"/>
    <property type="match status" value="1"/>
</dbReference>
<name>A0A7R8WH39_9CRUS</name>
<protein>
    <submittedName>
        <fullName evidence="1">Uncharacterized protein</fullName>
    </submittedName>
</protein>
<organism evidence="1">
    <name type="scientific">Cyprideis torosa</name>
    <dbReference type="NCBI Taxonomy" id="163714"/>
    <lineage>
        <taxon>Eukaryota</taxon>
        <taxon>Metazoa</taxon>
        <taxon>Ecdysozoa</taxon>
        <taxon>Arthropoda</taxon>
        <taxon>Crustacea</taxon>
        <taxon>Oligostraca</taxon>
        <taxon>Ostracoda</taxon>
        <taxon>Podocopa</taxon>
        <taxon>Podocopida</taxon>
        <taxon>Cytherocopina</taxon>
        <taxon>Cytheroidea</taxon>
        <taxon>Cytherideidae</taxon>
        <taxon>Cyprideis</taxon>
    </lineage>
</organism>